<dbReference type="RefSeq" id="WP_131610781.1">
    <property type="nucleotide sequence ID" value="NZ_SJSM01000014.1"/>
</dbReference>
<name>A0A4V2MJ12_9SPHI</name>
<proteinExistence type="predicted"/>
<dbReference type="Proteomes" id="UP000291117">
    <property type="component" value="Unassembled WGS sequence"/>
</dbReference>
<protein>
    <recommendedName>
        <fullName evidence="3">Redoxin domain-containing protein</fullName>
    </recommendedName>
</protein>
<organism evidence="1 2">
    <name type="scientific">Pedobacter hiemivivus</name>
    <dbReference type="NCBI Taxonomy" id="2530454"/>
    <lineage>
        <taxon>Bacteria</taxon>
        <taxon>Pseudomonadati</taxon>
        <taxon>Bacteroidota</taxon>
        <taxon>Sphingobacteriia</taxon>
        <taxon>Sphingobacteriales</taxon>
        <taxon>Sphingobacteriaceae</taxon>
        <taxon>Pedobacter</taxon>
    </lineage>
</organism>
<dbReference type="AlphaFoldDB" id="A0A4V2MJ12"/>
<evidence type="ECO:0000313" key="2">
    <source>
        <dbReference type="Proteomes" id="UP000291117"/>
    </source>
</evidence>
<gene>
    <name evidence="1" type="ORF">EZ444_19280</name>
</gene>
<comment type="caution">
    <text evidence="1">The sequence shown here is derived from an EMBL/GenBank/DDBJ whole genome shotgun (WGS) entry which is preliminary data.</text>
</comment>
<dbReference type="EMBL" id="SJSM01000014">
    <property type="protein sequence ID" value="TCC92546.1"/>
    <property type="molecule type" value="Genomic_DNA"/>
</dbReference>
<keyword evidence="2" id="KW-1185">Reference proteome</keyword>
<evidence type="ECO:0008006" key="3">
    <source>
        <dbReference type="Google" id="ProtNLM"/>
    </source>
</evidence>
<accession>A0A4V2MJ12</accession>
<dbReference type="OrthoDB" id="772791at2"/>
<sequence length="325" mass="36445">MKYIIIIVLMVFLNAGDVHSQKLFQPSIDKIYNARMGRLYADYLAADVWLKTGNTDPSSKKMMEATFEKLDIDHALLIKGIKNPVKYIDTYFNLRKLVKGEERCTSSDMERASYLLYNVKNTALKKMYFNKVLKAELGREGLSDQAQSLFNDAKLVIKDEVFIANTKILLDKYKLIERGAISPQFSLKTSKGEILTPASFKGKVLVMQVLCGNASIDSASAQKKAFEKVADSFAGKDSILFVRIDMGKNIKPGNTAVEAVTGAHVLQLSPLNKNEFTNQFMLMSLTRHMIISDQKIMYSHLPDIGSIGVFVNVAKMTTEINKNDE</sequence>
<evidence type="ECO:0000313" key="1">
    <source>
        <dbReference type="EMBL" id="TCC92546.1"/>
    </source>
</evidence>
<reference evidence="1 2" key="1">
    <citation type="submission" date="2019-02" db="EMBL/GenBank/DDBJ databases">
        <title>Pedobacter sp. RP-3-8 sp. nov., isolated from Arctic soil.</title>
        <authorList>
            <person name="Dahal R.H."/>
        </authorList>
    </citation>
    <scope>NUCLEOTIDE SEQUENCE [LARGE SCALE GENOMIC DNA]</scope>
    <source>
        <strain evidence="1 2">RP-3-8</strain>
    </source>
</reference>